<reference evidence="6 7" key="1">
    <citation type="submission" date="2015-07" db="EMBL/GenBank/DDBJ databases">
        <title>The genome of Dufourea novaeangliae.</title>
        <authorList>
            <person name="Pan H."/>
            <person name="Kapheim K."/>
        </authorList>
    </citation>
    <scope>NUCLEOTIDE SEQUENCE [LARGE SCALE GENOMIC DNA]</scope>
    <source>
        <strain evidence="6">0120121106</strain>
        <tissue evidence="6">Whole body</tissue>
    </source>
</reference>
<evidence type="ECO:0000313" key="7">
    <source>
        <dbReference type="Proteomes" id="UP000076502"/>
    </source>
</evidence>
<dbReference type="InterPro" id="IPR049942">
    <property type="entry name" value="DML1/Misato"/>
</dbReference>
<dbReference type="InterPro" id="IPR019605">
    <property type="entry name" value="Misato_II_tubulin-like"/>
</dbReference>
<comment type="similarity">
    <text evidence="2">Belongs to the misato family.</text>
</comment>
<accession>A0A154PIK9</accession>
<dbReference type="SUPFAM" id="SSF52490">
    <property type="entry name" value="Tubulin nucleotide-binding domain-like"/>
    <property type="match status" value="1"/>
</dbReference>
<comment type="subcellular location">
    <subcellularLocation>
        <location evidence="1">Mitochondrion</location>
    </subcellularLocation>
</comment>
<dbReference type="Gene3D" id="3.40.50.1440">
    <property type="entry name" value="Tubulin/FtsZ, GTPase domain"/>
    <property type="match status" value="1"/>
</dbReference>
<dbReference type="InterPro" id="IPR029209">
    <property type="entry name" value="DML1/Misato_tubulin"/>
</dbReference>
<keyword evidence="7" id="KW-1185">Reference proteome</keyword>
<dbReference type="Proteomes" id="UP000076502">
    <property type="component" value="Unassembled WGS sequence"/>
</dbReference>
<keyword evidence="3" id="KW-0496">Mitochondrion</keyword>
<dbReference type="OrthoDB" id="271881at2759"/>
<evidence type="ECO:0000256" key="2">
    <source>
        <dbReference type="ARBA" id="ARBA00008507"/>
    </source>
</evidence>
<dbReference type="PANTHER" id="PTHR13391:SF0">
    <property type="entry name" value="PROTEIN MISATO HOMOLOG 1"/>
    <property type="match status" value="1"/>
</dbReference>
<dbReference type="GO" id="GO:0007005">
    <property type="term" value="P:mitochondrion organization"/>
    <property type="evidence" value="ECO:0007669"/>
    <property type="project" value="InterPro"/>
</dbReference>
<evidence type="ECO:0000256" key="3">
    <source>
        <dbReference type="ARBA" id="ARBA00023128"/>
    </source>
</evidence>
<organism evidence="6 7">
    <name type="scientific">Dufourea novaeangliae</name>
    <name type="common">Sweat bee</name>
    <dbReference type="NCBI Taxonomy" id="178035"/>
    <lineage>
        <taxon>Eukaryota</taxon>
        <taxon>Metazoa</taxon>
        <taxon>Ecdysozoa</taxon>
        <taxon>Arthropoda</taxon>
        <taxon>Hexapoda</taxon>
        <taxon>Insecta</taxon>
        <taxon>Pterygota</taxon>
        <taxon>Neoptera</taxon>
        <taxon>Endopterygota</taxon>
        <taxon>Hymenoptera</taxon>
        <taxon>Apocrita</taxon>
        <taxon>Aculeata</taxon>
        <taxon>Apoidea</taxon>
        <taxon>Anthophila</taxon>
        <taxon>Halictidae</taxon>
        <taxon>Rophitinae</taxon>
        <taxon>Dufourea</taxon>
    </lineage>
</organism>
<evidence type="ECO:0000256" key="1">
    <source>
        <dbReference type="ARBA" id="ARBA00004173"/>
    </source>
</evidence>
<dbReference type="Pfam" id="PF10644">
    <property type="entry name" value="Misat_Tub_SegII"/>
    <property type="match status" value="1"/>
</dbReference>
<dbReference type="EMBL" id="KQ434899">
    <property type="protein sequence ID" value="KZC11030.1"/>
    <property type="molecule type" value="Genomic_DNA"/>
</dbReference>
<protein>
    <submittedName>
        <fullName evidence="6">Protein misato like protein 1</fullName>
    </submittedName>
</protein>
<sequence>MTSREILTIQVGHYSNFVGTHWWNLQESNFSYDPDNPSEINHDVLYREGENLQKQVTYTPRLLLVDLKGALGYLKEEGTLYNVPQQDETEFLWNNKKVEVTKEETVRKTPFIESLNNPSGVSQSTSFNFDDDVNTWVDYLLPRFHPRTLNIIKQYKHDCVERPFHVFTYGRNLWSSEQFSDDFSDRIRRYVEECDLMQGFQANSVNGFGGLGASCIAHLYDEYGKGIISFPCMDSMTTRSSKLGSIRAFNTALCWQHIEEHSSLYSPLCCGQTGWSQSENPRMFEHLTYDPELKYHTSAILATALDVLTMRYRRKEYPNVVLTDLCADLNKLGRKAAATSLTLPFPMTPKMDLIDVLDEFTGTFKVEASYATCNETSLKTSL</sequence>
<dbReference type="STRING" id="178035.A0A154PIK9"/>
<dbReference type="PANTHER" id="PTHR13391">
    <property type="entry name" value="MITOCHONDRIAL DISTRIBUTION REGULATOR MISATO"/>
    <property type="match status" value="1"/>
</dbReference>
<name>A0A154PIK9_DUFNO</name>
<dbReference type="Pfam" id="PF14881">
    <property type="entry name" value="Tubulin_3"/>
    <property type="match status" value="1"/>
</dbReference>
<evidence type="ECO:0000259" key="5">
    <source>
        <dbReference type="Pfam" id="PF14881"/>
    </source>
</evidence>
<evidence type="ECO:0000313" key="6">
    <source>
        <dbReference type="EMBL" id="KZC11030.1"/>
    </source>
</evidence>
<feature type="domain" description="Misato Segment II tubulin-like" evidence="4">
    <location>
        <begin position="4"/>
        <end position="116"/>
    </location>
</feature>
<gene>
    <name evidence="6" type="ORF">WN55_01730</name>
</gene>
<dbReference type="AlphaFoldDB" id="A0A154PIK9"/>
<dbReference type="GO" id="GO:0005739">
    <property type="term" value="C:mitochondrion"/>
    <property type="evidence" value="ECO:0007669"/>
    <property type="project" value="UniProtKB-SubCell"/>
</dbReference>
<evidence type="ECO:0000259" key="4">
    <source>
        <dbReference type="Pfam" id="PF10644"/>
    </source>
</evidence>
<dbReference type="CDD" id="cd06060">
    <property type="entry name" value="misato"/>
    <property type="match status" value="1"/>
</dbReference>
<proteinExistence type="inferred from homology"/>
<dbReference type="InterPro" id="IPR036525">
    <property type="entry name" value="Tubulin/FtsZ_GTPase_sf"/>
</dbReference>
<feature type="domain" description="DML1/Misato tubulin" evidence="5">
    <location>
        <begin position="131"/>
        <end position="311"/>
    </location>
</feature>